<comment type="caution">
    <text evidence="3">The sequence shown here is derived from an EMBL/GenBank/DDBJ whole genome shotgun (WGS) entry which is preliminary data.</text>
</comment>
<feature type="domain" description="Cupin type-2" evidence="2">
    <location>
        <begin position="64"/>
        <end position="126"/>
    </location>
</feature>
<gene>
    <name evidence="3" type="ORF">COA96_02340</name>
</gene>
<dbReference type="Proteomes" id="UP000218327">
    <property type="component" value="Unassembled WGS sequence"/>
</dbReference>
<keyword evidence="1" id="KW-1133">Transmembrane helix</keyword>
<organism evidence="3 4">
    <name type="scientific">SAR86 cluster bacterium</name>
    <dbReference type="NCBI Taxonomy" id="2030880"/>
    <lineage>
        <taxon>Bacteria</taxon>
        <taxon>Pseudomonadati</taxon>
        <taxon>Pseudomonadota</taxon>
        <taxon>Gammaproteobacteria</taxon>
        <taxon>SAR86 cluster</taxon>
    </lineage>
</organism>
<keyword evidence="1" id="KW-0472">Membrane</keyword>
<evidence type="ECO:0000313" key="3">
    <source>
        <dbReference type="EMBL" id="PCJ28021.1"/>
    </source>
</evidence>
<dbReference type="PANTHER" id="PTHR43698:SF1">
    <property type="entry name" value="BLL4564 PROTEIN"/>
    <property type="match status" value="1"/>
</dbReference>
<proteinExistence type="predicted"/>
<name>A0A2A5B9L8_9GAMM</name>
<dbReference type="EMBL" id="NVVJ01000004">
    <property type="protein sequence ID" value="PCJ28021.1"/>
    <property type="molecule type" value="Genomic_DNA"/>
</dbReference>
<dbReference type="InterPro" id="IPR011051">
    <property type="entry name" value="RmlC_Cupin_sf"/>
</dbReference>
<dbReference type="Pfam" id="PF07883">
    <property type="entry name" value="Cupin_2"/>
    <property type="match status" value="1"/>
</dbReference>
<sequence>MGNSDNKKTKSTALQILTSISAALLLGWIVLGTQTSVTSAQQSRFMGGSPSVENSDEVSTLRLVFPAGVRSNWHSHSWGQLLMVEEGRGLTQDRGGPLLEMHPGEPWWTPSGREHWHGAHPDEDVLQMTIYEGEVNWLEGVSDEVYNATPQRP</sequence>
<dbReference type="InterPro" id="IPR014710">
    <property type="entry name" value="RmlC-like_jellyroll"/>
</dbReference>
<dbReference type="InterPro" id="IPR013096">
    <property type="entry name" value="Cupin_2"/>
</dbReference>
<evidence type="ECO:0000259" key="2">
    <source>
        <dbReference type="Pfam" id="PF07883"/>
    </source>
</evidence>
<evidence type="ECO:0000313" key="4">
    <source>
        <dbReference type="Proteomes" id="UP000218327"/>
    </source>
</evidence>
<accession>A0A2A5B9L8</accession>
<evidence type="ECO:0000256" key="1">
    <source>
        <dbReference type="SAM" id="Phobius"/>
    </source>
</evidence>
<dbReference type="SUPFAM" id="SSF51182">
    <property type="entry name" value="RmlC-like cupins"/>
    <property type="match status" value="1"/>
</dbReference>
<dbReference type="PANTHER" id="PTHR43698">
    <property type="entry name" value="RIBD C-TERMINAL DOMAIN CONTAINING PROTEIN"/>
    <property type="match status" value="1"/>
</dbReference>
<reference evidence="4" key="1">
    <citation type="submission" date="2017-08" db="EMBL/GenBank/DDBJ databases">
        <title>A dynamic microbial community with high functional redundancy inhabits the cold, oxic subseafloor aquifer.</title>
        <authorList>
            <person name="Tully B.J."/>
            <person name="Wheat C.G."/>
            <person name="Glazer B.T."/>
            <person name="Huber J.A."/>
        </authorList>
    </citation>
    <scope>NUCLEOTIDE SEQUENCE [LARGE SCALE GENOMIC DNA]</scope>
</reference>
<feature type="transmembrane region" description="Helical" evidence="1">
    <location>
        <begin position="12"/>
        <end position="31"/>
    </location>
</feature>
<keyword evidence="1" id="KW-0812">Transmembrane</keyword>
<dbReference type="AlphaFoldDB" id="A0A2A5B9L8"/>
<dbReference type="Gene3D" id="2.60.120.10">
    <property type="entry name" value="Jelly Rolls"/>
    <property type="match status" value="1"/>
</dbReference>
<protein>
    <recommendedName>
        <fullName evidence="2">Cupin type-2 domain-containing protein</fullName>
    </recommendedName>
</protein>